<accession>A0A7R9MTB8</accession>
<evidence type="ECO:0000313" key="6">
    <source>
        <dbReference type="EMBL" id="CAD7666110.1"/>
    </source>
</evidence>
<evidence type="ECO:0000313" key="7">
    <source>
        <dbReference type="Proteomes" id="UP000728032"/>
    </source>
</evidence>
<dbReference type="AlphaFoldDB" id="A0A7R9MTB8"/>
<protein>
    <submittedName>
        <fullName evidence="6">Uncharacterized protein</fullName>
    </submittedName>
</protein>
<keyword evidence="4 5" id="KW-0472">Membrane</keyword>
<organism evidence="6">
    <name type="scientific">Oppiella nova</name>
    <dbReference type="NCBI Taxonomy" id="334625"/>
    <lineage>
        <taxon>Eukaryota</taxon>
        <taxon>Metazoa</taxon>
        <taxon>Ecdysozoa</taxon>
        <taxon>Arthropoda</taxon>
        <taxon>Chelicerata</taxon>
        <taxon>Arachnida</taxon>
        <taxon>Acari</taxon>
        <taxon>Acariformes</taxon>
        <taxon>Sarcoptiformes</taxon>
        <taxon>Oribatida</taxon>
        <taxon>Brachypylina</taxon>
        <taxon>Oppioidea</taxon>
        <taxon>Oppiidae</taxon>
        <taxon>Oppiella</taxon>
    </lineage>
</organism>
<dbReference type="InterPro" id="IPR005178">
    <property type="entry name" value="Ostalpha/TMEM184C"/>
</dbReference>
<keyword evidence="7" id="KW-1185">Reference proteome</keyword>
<evidence type="ECO:0000256" key="5">
    <source>
        <dbReference type="SAM" id="Phobius"/>
    </source>
</evidence>
<evidence type="ECO:0000256" key="2">
    <source>
        <dbReference type="ARBA" id="ARBA00022692"/>
    </source>
</evidence>
<reference evidence="6" key="1">
    <citation type="submission" date="2020-11" db="EMBL/GenBank/DDBJ databases">
        <authorList>
            <person name="Tran Van P."/>
        </authorList>
    </citation>
    <scope>NUCLEOTIDE SEQUENCE</scope>
</reference>
<dbReference type="Pfam" id="PF03619">
    <property type="entry name" value="Solute_trans_a"/>
    <property type="match status" value="1"/>
</dbReference>
<gene>
    <name evidence="6" type="ORF">ONB1V03_LOCUS22656</name>
</gene>
<dbReference type="GO" id="GO:0016020">
    <property type="term" value="C:membrane"/>
    <property type="evidence" value="ECO:0007669"/>
    <property type="project" value="UniProtKB-SubCell"/>
</dbReference>
<sequence>MNSSVITNSKATEIVVNLTTPATGVSVSTGSSVVETMAASLPKLADNITALVEHPGIFLQSTSAKVISGAFVWIALFIACHQIYQHLRFYSMPSEQR</sequence>
<evidence type="ECO:0000256" key="3">
    <source>
        <dbReference type="ARBA" id="ARBA00022989"/>
    </source>
</evidence>
<proteinExistence type="predicted"/>
<feature type="transmembrane region" description="Helical" evidence="5">
    <location>
        <begin position="66"/>
        <end position="84"/>
    </location>
</feature>
<dbReference type="OrthoDB" id="5348404at2759"/>
<keyword evidence="3 5" id="KW-1133">Transmembrane helix</keyword>
<keyword evidence="2 5" id="KW-0812">Transmembrane</keyword>
<dbReference type="Proteomes" id="UP000728032">
    <property type="component" value="Unassembled WGS sequence"/>
</dbReference>
<dbReference type="EMBL" id="OC966869">
    <property type="protein sequence ID" value="CAD7666110.1"/>
    <property type="molecule type" value="Genomic_DNA"/>
</dbReference>
<feature type="non-terminal residue" evidence="6">
    <location>
        <position position="1"/>
    </location>
</feature>
<comment type="subcellular location">
    <subcellularLocation>
        <location evidence="1">Membrane</location>
        <topology evidence="1">Multi-pass membrane protein</topology>
    </subcellularLocation>
</comment>
<name>A0A7R9MTB8_9ACAR</name>
<dbReference type="EMBL" id="CAJPVJ010052044">
    <property type="protein sequence ID" value="CAG2183235.1"/>
    <property type="molecule type" value="Genomic_DNA"/>
</dbReference>
<evidence type="ECO:0000256" key="1">
    <source>
        <dbReference type="ARBA" id="ARBA00004141"/>
    </source>
</evidence>
<evidence type="ECO:0000256" key="4">
    <source>
        <dbReference type="ARBA" id="ARBA00023136"/>
    </source>
</evidence>